<dbReference type="EMBL" id="HBKQ01044764">
    <property type="protein sequence ID" value="CAE2269082.1"/>
    <property type="molecule type" value="Transcribed_RNA"/>
</dbReference>
<feature type="signal peptide" evidence="2">
    <location>
        <begin position="1"/>
        <end position="20"/>
    </location>
</feature>
<protein>
    <submittedName>
        <fullName evidence="3">Uncharacterized protein</fullName>
    </submittedName>
</protein>
<accession>A0A7S4N6H7</accession>
<keyword evidence="2" id="KW-0732">Signal</keyword>
<evidence type="ECO:0000313" key="3">
    <source>
        <dbReference type="EMBL" id="CAE2269082.1"/>
    </source>
</evidence>
<evidence type="ECO:0000256" key="1">
    <source>
        <dbReference type="SAM" id="MobiDB-lite"/>
    </source>
</evidence>
<evidence type="ECO:0000256" key="2">
    <source>
        <dbReference type="SAM" id="SignalP"/>
    </source>
</evidence>
<feature type="chain" id="PRO_5030840891" evidence="2">
    <location>
        <begin position="21"/>
        <end position="179"/>
    </location>
</feature>
<dbReference type="AlphaFoldDB" id="A0A7S4N6H7"/>
<organism evidence="3">
    <name type="scientific">Odontella aurita</name>
    <dbReference type="NCBI Taxonomy" id="265563"/>
    <lineage>
        <taxon>Eukaryota</taxon>
        <taxon>Sar</taxon>
        <taxon>Stramenopiles</taxon>
        <taxon>Ochrophyta</taxon>
        <taxon>Bacillariophyta</taxon>
        <taxon>Mediophyceae</taxon>
        <taxon>Biddulphiophycidae</taxon>
        <taxon>Eupodiscales</taxon>
        <taxon>Odontellaceae</taxon>
        <taxon>Odontella</taxon>
    </lineage>
</organism>
<sequence length="179" mass="18696">MKVQLTTALAMASLLPGVAGFHLSMNDAGIPSTSKVSEVSSSRRSFFAQATTSFGLVASSSAVGWYGNTQSKHDRDCSCGSCLISFGPSPASAYERRDVGGESRSAETAALNIQAAKTNARLEASGFKLDTREEEATRLSEGLASFSYDSVSSGTKKNGPGRGFSSTSKSGNDVPKKFQ</sequence>
<gene>
    <name evidence="3" type="ORF">OAUR00152_LOCUS30865</name>
</gene>
<feature type="region of interest" description="Disordered" evidence="1">
    <location>
        <begin position="148"/>
        <end position="179"/>
    </location>
</feature>
<name>A0A7S4N6H7_9STRA</name>
<reference evidence="3" key="1">
    <citation type="submission" date="2021-01" db="EMBL/GenBank/DDBJ databases">
        <authorList>
            <person name="Corre E."/>
            <person name="Pelletier E."/>
            <person name="Niang G."/>
            <person name="Scheremetjew M."/>
            <person name="Finn R."/>
            <person name="Kale V."/>
            <person name="Holt S."/>
            <person name="Cochrane G."/>
            <person name="Meng A."/>
            <person name="Brown T."/>
            <person name="Cohen L."/>
        </authorList>
    </citation>
    <scope>NUCLEOTIDE SEQUENCE</scope>
    <source>
        <strain evidence="3">Isolate 1302-5</strain>
    </source>
</reference>
<proteinExistence type="predicted"/>